<accession>A0ABR2KWB9</accession>
<organism evidence="1 2">
    <name type="scientific">Tritrichomonas musculus</name>
    <dbReference type="NCBI Taxonomy" id="1915356"/>
    <lineage>
        <taxon>Eukaryota</taxon>
        <taxon>Metamonada</taxon>
        <taxon>Parabasalia</taxon>
        <taxon>Tritrichomonadida</taxon>
        <taxon>Tritrichomonadidae</taxon>
        <taxon>Tritrichomonas</taxon>
    </lineage>
</organism>
<proteinExistence type="predicted"/>
<sequence>MDSMTAAKAQWLLERMPTLEECFNMLIEKSFYNIKNIGNQETIKNNQETENNNLEKIIENQKNAFQTLYATIKNTLLTYQRCKVGSLCRNFDELSSLFSIVYKSSLVDNSIKFKIRHQVIPIFSIVDQSIDLSSHMGRNVSNINK</sequence>
<reference evidence="1 2" key="1">
    <citation type="submission" date="2024-04" db="EMBL/GenBank/DDBJ databases">
        <title>Tritrichomonas musculus Genome.</title>
        <authorList>
            <person name="Alves-Ferreira E."/>
            <person name="Grigg M."/>
            <person name="Lorenzi H."/>
            <person name="Galac M."/>
        </authorList>
    </citation>
    <scope>NUCLEOTIDE SEQUENCE [LARGE SCALE GENOMIC DNA]</scope>
    <source>
        <strain evidence="1 2">EAF2021</strain>
    </source>
</reference>
<name>A0ABR2KWB9_9EUKA</name>
<dbReference type="EMBL" id="JAPFFF010000003">
    <property type="protein sequence ID" value="KAK8894260.1"/>
    <property type="molecule type" value="Genomic_DNA"/>
</dbReference>
<evidence type="ECO:0000313" key="2">
    <source>
        <dbReference type="Proteomes" id="UP001470230"/>
    </source>
</evidence>
<gene>
    <name evidence="1" type="ORF">M9Y10_022695</name>
</gene>
<keyword evidence="2" id="KW-1185">Reference proteome</keyword>
<evidence type="ECO:0000313" key="1">
    <source>
        <dbReference type="EMBL" id="KAK8894260.1"/>
    </source>
</evidence>
<protein>
    <submittedName>
        <fullName evidence="1">Uncharacterized protein</fullName>
    </submittedName>
</protein>
<comment type="caution">
    <text evidence="1">The sequence shown here is derived from an EMBL/GenBank/DDBJ whole genome shotgun (WGS) entry which is preliminary data.</text>
</comment>
<dbReference type="Proteomes" id="UP001470230">
    <property type="component" value="Unassembled WGS sequence"/>
</dbReference>